<accession>A0AAW0J715</accession>
<comment type="caution">
    <text evidence="2">The sequence shown here is derived from an EMBL/GenBank/DDBJ whole genome shotgun (WGS) entry which is preliminary data.</text>
</comment>
<evidence type="ECO:0000313" key="3">
    <source>
        <dbReference type="Proteomes" id="UP000237347"/>
    </source>
</evidence>
<dbReference type="EMBL" id="PKMF04000681">
    <property type="protein sequence ID" value="KAK7822074.1"/>
    <property type="molecule type" value="Genomic_DNA"/>
</dbReference>
<evidence type="ECO:0000313" key="2">
    <source>
        <dbReference type="EMBL" id="KAK7822074.1"/>
    </source>
</evidence>
<organism evidence="2 3">
    <name type="scientific">Quercus suber</name>
    <name type="common">Cork oak</name>
    <dbReference type="NCBI Taxonomy" id="58331"/>
    <lineage>
        <taxon>Eukaryota</taxon>
        <taxon>Viridiplantae</taxon>
        <taxon>Streptophyta</taxon>
        <taxon>Embryophyta</taxon>
        <taxon>Tracheophyta</taxon>
        <taxon>Spermatophyta</taxon>
        <taxon>Magnoliopsida</taxon>
        <taxon>eudicotyledons</taxon>
        <taxon>Gunneridae</taxon>
        <taxon>Pentapetalae</taxon>
        <taxon>rosids</taxon>
        <taxon>fabids</taxon>
        <taxon>Fagales</taxon>
        <taxon>Fagaceae</taxon>
        <taxon>Quercus</taxon>
    </lineage>
</organism>
<dbReference type="SUPFAM" id="SSF53756">
    <property type="entry name" value="UDP-Glycosyltransferase/glycogen phosphorylase"/>
    <property type="match status" value="1"/>
</dbReference>
<dbReference type="Gene3D" id="3.40.50.2000">
    <property type="entry name" value="Glycogen Phosphorylase B"/>
    <property type="match status" value="1"/>
</dbReference>
<evidence type="ECO:0000256" key="1">
    <source>
        <dbReference type="SAM" id="MobiDB-lite"/>
    </source>
</evidence>
<feature type="region of interest" description="Disordered" evidence="1">
    <location>
        <begin position="51"/>
        <end position="70"/>
    </location>
</feature>
<gene>
    <name evidence="2" type="ORF">CFP56_037046</name>
</gene>
<protein>
    <submittedName>
        <fullName evidence="2">7-deoxyloganetin glucosyltransferase</fullName>
    </submittedName>
</protein>
<sequence length="70" mass="7627">MVNGGLRKEQHVVKRATKASGLVIQTFNVLEQEVLDALSTMFPHAYVIGPLQPPVNHSPNDPLKSSGYSL</sequence>
<proteinExistence type="predicted"/>
<keyword evidence="3" id="KW-1185">Reference proteome</keyword>
<dbReference type="AlphaFoldDB" id="A0AAW0J715"/>
<reference evidence="2 3" key="1">
    <citation type="journal article" date="2018" name="Sci. Data">
        <title>The draft genome sequence of cork oak.</title>
        <authorList>
            <person name="Ramos A.M."/>
            <person name="Usie A."/>
            <person name="Barbosa P."/>
            <person name="Barros P.M."/>
            <person name="Capote T."/>
            <person name="Chaves I."/>
            <person name="Simoes F."/>
            <person name="Abreu I."/>
            <person name="Carrasquinho I."/>
            <person name="Faro C."/>
            <person name="Guimaraes J.B."/>
            <person name="Mendonca D."/>
            <person name="Nobrega F."/>
            <person name="Rodrigues L."/>
            <person name="Saibo N.J.M."/>
            <person name="Varela M.C."/>
            <person name="Egas C."/>
            <person name="Matos J."/>
            <person name="Miguel C.M."/>
            <person name="Oliveira M.M."/>
            <person name="Ricardo C.P."/>
            <person name="Goncalves S."/>
        </authorList>
    </citation>
    <scope>NUCLEOTIDE SEQUENCE [LARGE SCALE GENOMIC DNA]</scope>
    <source>
        <strain evidence="3">cv. HL8</strain>
    </source>
</reference>
<name>A0AAW0J715_QUESU</name>
<dbReference type="Proteomes" id="UP000237347">
    <property type="component" value="Unassembled WGS sequence"/>
</dbReference>